<dbReference type="InterPro" id="IPR013328">
    <property type="entry name" value="6PGD_dom2"/>
</dbReference>
<dbReference type="PIRSF" id="PIRSF000103">
    <property type="entry name" value="HIBADH"/>
    <property type="match status" value="1"/>
</dbReference>
<proteinExistence type="predicted"/>
<dbReference type="PANTHER" id="PTHR22981:SF7">
    <property type="entry name" value="3-HYDROXYISOBUTYRATE DEHYDROGENASE, MITOCHONDRIAL"/>
    <property type="match status" value="1"/>
</dbReference>
<dbReference type="SUPFAM" id="SSF48179">
    <property type="entry name" value="6-phosphogluconate dehydrogenase C-terminal domain-like"/>
    <property type="match status" value="1"/>
</dbReference>
<organism evidence="5 6">
    <name type="scientific">Paraburkholderia unamae</name>
    <dbReference type="NCBI Taxonomy" id="219649"/>
    <lineage>
        <taxon>Bacteria</taxon>
        <taxon>Pseudomonadati</taxon>
        <taxon>Pseudomonadota</taxon>
        <taxon>Betaproteobacteria</taxon>
        <taxon>Burkholderiales</taxon>
        <taxon>Burkholderiaceae</taxon>
        <taxon>Paraburkholderia</taxon>
    </lineage>
</organism>
<dbReference type="RefSeq" id="WP_116614542.1">
    <property type="nucleotide sequence ID" value="NZ_QEOB01000032.1"/>
</dbReference>
<keyword evidence="2" id="KW-0520">NAD</keyword>
<dbReference type="InterPro" id="IPR008927">
    <property type="entry name" value="6-PGluconate_DH-like_C_sf"/>
</dbReference>
<evidence type="ECO:0000313" key="6">
    <source>
        <dbReference type="Proteomes" id="UP000245712"/>
    </source>
</evidence>
<feature type="domain" description="3-hydroxyisobutyrate dehydrogenase-like NAD-binding" evidence="4">
    <location>
        <begin position="173"/>
        <end position="294"/>
    </location>
</feature>
<dbReference type="InterPro" id="IPR036291">
    <property type="entry name" value="NAD(P)-bd_dom_sf"/>
</dbReference>
<reference evidence="5 6" key="1">
    <citation type="submission" date="2018-05" db="EMBL/GenBank/DDBJ databases">
        <title>Genomic Encyclopedia of Type Strains, Phase IV (KMG-V): Genome sequencing to study the core and pangenomes of soil and plant-associated prokaryotes.</title>
        <authorList>
            <person name="Whitman W."/>
        </authorList>
    </citation>
    <scope>NUCLEOTIDE SEQUENCE [LARGE SCALE GENOMIC DNA]</scope>
    <source>
        <strain evidence="5 6">SCZa-39</strain>
    </source>
</reference>
<comment type="caution">
    <text evidence="5">The sequence shown here is derived from an EMBL/GenBank/DDBJ whole genome shotgun (WGS) entry which is preliminary data.</text>
</comment>
<evidence type="ECO:0000256" key="2">
    <source>
        <dbReference type="ARBA" id="ARBA00023027"/>
    </source>
</evidence>
<sequence length="299" mass="30903">MNEPKREPRNIGFIGLGMMGAPMVQCLVNAGYTLYLDDADAARADALAAQTGARRLGADNAAGLDVLITMLPNSAIVESVLLGDGTGGWASRLAPGAVVIDMSSSEPERSRKLGAVLEERGLAYLDAPVSGGVKKAKDGTLAILIGGREEIAARCHALLGAMGKSLLHIGGAGAGHAAKALNNYVSAAGLAATVEALHVAERFGIDPGVMTDVLNASSGRSNTSENKVKQFMLSGTFGSGFALQLMNKDIKIARALAQSVGYPMVLGTTCATLWDEAAQRSTPATDHTELYRLLPGKAD</sequence>
<evidence type="ECO:0000259" key="3">
    <source>
        <dbReference type="Pfam" id="PF03446"/>
    </source>
</evidence>
<feature type="domain" description="6-phosphogluconate dehydrogenase NADP-binding" evidence="3">
    <location>
        <begin position="10"/>
        <end position="170"/>
    </location>
</feature>
<dbReference type="Pfam" id="PF03446">
    <property type="entry name" value="NAD_binding_2"/>
    <property type="match status" value="1"/>
</dbReference>
<evidence type="ECO:0000313" key="5">
    <source>
        <dbReference type="EMBL" id="PVX70979.1"/>
    </source>
</evidence>
<protein>
    <submittedName>
        <fullName evidence="5">3-hydroxyisobutyrate dehydrogenase</fullName>
    </submittedName>
</protein>
<dbReference type="InterPro" id="IPR015815">
    <property type="entry name" value="HIBADH-related"/>
</dbReference>
<gene>
    <name evidence="5" type="ORF">C7402_13252</name>
</gene>
<dbReference type="Proteomes" id="UP000245712">
    <property type="component" value="Unassembled WGS sequence"/>
</dbReference>
<evidence type="ECO:0000256" key="1">
    <source>
        <dbReference type="ARBA" id="ARBA00023002"/>
    </source>
</evidence>
<dbReference type="PANTHER" id="PTHR22981">
    <property type="entry name" value="3-HYDROXYISOBUTYRATE DEHYDROGENASE-RELATED"/>
    <property type="match status" value="1"/>
</dbReference>
<dbReference type="Gene3D" id="1.10.1040.10">
    <property type="entry name" value="N-(1-d-carboxylethyl)-l-norvaline Dehydrogenase, domain 2"/>
    <property type="match status" value="1"/>
</dbReference>
<dbReference type="InterPro" id="IPR029154">
    <property type="entry name" value="HIBADH-like_NADP-bd"/>
</dbReference>
<keyword evidence="6" id="KW-1185">Reference proteome</keyword>
<evidence type="ECO:0000259" key="4">
    <source>
        <dbReference type="Pfam" id="PF14833"/>
    </source>
</evidence>
<name>A0ABX5K923_9BURK</name>
<dbReference type="Gene3D" id="3.40.50.720">
    <property type="entry name" value="NAD(P)-binding Rossmann-like Domain"/>
    <property type="match status" value="1"/>
</dbReference>
<dbReference type="InterPro" id="IPR006115">
    <property type="entry name" value="6PGDH_NADP-bd"/>
</dbReference>
<keyword evidence="1" id="KW-0560">Oxidoreductase</keyword>
<dbReference type="SUPFAM" id="SSF51735">
    <property type="entry name" value="NAD(P)-binding Rossmann-fold domains"/>
    <property type="match status" value="1"/>
</dbReference>
<dbReference type="EMBL" id="QEOB01000032">
    <property type="protein sequence ID" value="PVX70979.1"/>
    <property type="molecule type" value="Genomic_DNA"/>
</dbReference>
<dbReference type="Pfam" id="PF14833">
    <property type="entry name" value="NAD_binding_11"/>
    <property type="match status" value="1"/>
</dbReference>
<accession>A0ABX5K923</accession>